<keyword evidence="2" id="KW-1185">Reference proteome</keyword>
<proteinExistence type="predicted"/>
<reference evidence="2" key="1">
    <citation type="journal article" date="2019" name="Int. J. Syst. Evol. Microbiol.">
        <title>The Global Catalogue of Microorganisms (GCM) 10K type strain sequencing project: providing services to taxonomists for standard genome sequencing and annotation.</title>
        <authorList>
            <consortium name="The Broad Institute Genomics Platform"/>
            <consortium name="The Broad Institute Genome Sequencing Center for Infectious Disease"/>
            <person name="Wu L."/>
            <person name="Ma J."/>
        </authorList>
    </citation>
    <scope>NUCLEOTIDE SEQUENCE [LARGE SCALE GENOMIC DNA]</scope>
    <source>
        <strain evidence="2">CCUG 53519</strain>
    </source>
</reference>
<dbReference type="EMBL" id="JBHTKX010000001">
    <property type="protein sequence ID" value="MFD1126634.1"/>
    <property type="molecule type" value="Genomic_DNA"/>
</dbReference>
<dbReference type="Proteomes" id="UP001597169">
    <property type="component" value="Unassembled WGS sequence"/>
</dbReference>
<organism evidence="1 2">
    <name type="scientific">Paenibacillus provencensis</name>
    <dbReference type="NCBI Taxonomy" id="441151"/>
    <lineage>
        <taxon>Bacteria</taxon>
        <taxon>Bacillati</taxon>
        <taxon>Bacillota</taxon>
        <taxon>Bacilli</taxon>
        <taxon>Bacillales</taxon>
        <taxon>Paenibacillaceae</taxon>
        <taxon>Paenibacillus</taxon>
    </lineage>
</organism>
<accession>A0ABW3PH27</accession>
<gene>
    <name evidence="1" type="ORF">ACFQ3J_00400</name>
</gene>
<sequence>MAQRVDASGQGGFPVTPSDTLNIALPTGMSFTKGIYVAGSGNLRVIMSDGTDVTFTSIAGGMIHPISAIRVMATGTTATGIVAVY</sequence>
<protein>
    <submittedName>
        <fullName evidence="1">Uncharacterized protein</fullName>
    </submittedName>
</protein>
<comment type="caution">
    <text evidence="1">The sequence shown here is derived from an EMBL/GenBank/DDBJ whole genome shotgun (WGS) entry which is preliminary data.</text>
</comment>
<evidence type="ECO:0000313" key="1">
    <source>
        <dbReference type="EMBL" id="MFD1126634.1"/>
    </source>
</evidence>
<dbReference type="RefSeq" id="WP_251584910.1">
    <property type="nucleotide sequence ID" value="NZ_JBHTKX010000001.1"/>
</dbReference>
<name>A0ABW3PH27_9BACL</name>
<evidence type="ECO:0000313" key="2">
    <source>
        <dbReference type="Proteomes" id="UP001597169"/>
    </source>
</evidence>